<dbReference type="GO" id="GO:0051539">
    <property type="term" value="F:4 iron, 4 sulfur cluster binding"/>
    <property type="evidence" value="ECO:0007669"/>
    <property type="project" value="InterPro"/>
</dbReference>
<evidence type="ECO:0000256" key="6">
    <source>
        <dbReference type="ARBA" id="ARBA00023004"/>
    </source>
</evidence>
<dbReference type="Pfam" id="PF01568">
    <property type="entry name" value="Molydop_binding"/>
    <property type="match status" value="1"/>
</dbReference>
<dbReference type="Proteomes" id="UP000198508">
    <property type="component" value="Unassembled WGS sequence"/>
</dbReference>
<dbReference type="PANTHER" id="PTHR43742">
    <property type="entry name" value="TRIMETHYLAMINE-N-OXIDE REDUCTASE"/>
    <property type="match status" value="1"/>
</dbReference>
<comment type="cofactor">
    <cofactor evidence="1">
        <name>Mo-bis(molybdopterin guanine dinucleotide)</name>
        <dbReference type="ChEBI" id="CHEBI:60539"/>
    </cofactor>
</comment>
<evidence type="ECO:0000256" key="7">
    <source>
        <dbReference type="ARBA" id="ARBA00023014"/>
    </source>
</evidence>
<dbReference type="InterPro" id="IPR006963">
    <property type="entry name" value="Mopterin_OxRdtase_4Fe-4S_dom"/>
</dbReference>
<dbReference type="Gene3D" id="1.10.3480.10">
    <property type="entry name" value="TorD-like"/>
    <property type="match status" value="1"/>
</dbReference>
<evidence type="ECO:0000256" key="1">
    <source>
        <dbReference type="ARBA" id="ARBA00001942"/>
    </source>
</evidence>
<evidence type="ECO:0000256" key="2">
    <source>
        <dbReference type="ARBA" id="ARBA00010312"/>
    </source>
</evidence>
<evidence type="ECO:0000259" key="8">
    <source>
        <dbReference type="PROSITE" id="PS51669"/>
    </source>
</evidence>
<dbReference type="InterPro" id="IPR050612">
    <property type="entry name" value="Prok_Mopterin_Oxidored"/>
</dbReference>
<dbReference type="STRING" id="460384.SAMN05216313_13729"/>
<dbReference type="SUPFAM" id="SSF89155">
    <property type="entry name" value="TorD-like"/>
    <property type="match status" value="1"/>
</dbReference>
<dbReference type="PANTHER" id="PTHR43742:SF3">
    <property type="entry name" value="DIMETHYL SULFOXIDE REDUCTASE DMSA"/>
    <property type="match status" value="1"/>
</dbReference>
<dbReference type="InterPro" id="IPR006657">
    <property type="entry name" value="MoPterin_dinucl-bd_dom"/>
</dbReference>
<dbReference type="PROSITE" id="PS00490">
    <property type="entry name" value="MOLYBDOPTERIN_PROK_2"/>
    <property type="match status" value="1"/>
</dbReference>
<dbReference type="GO" id="GO:0009061">
    <property type="term" value="P:anaerobic respiration"/>
    <property type="evidence" value="ECO:0007669"/>
    <property type="project" value="TreeGrafter"/>
</dbReference>
<evidence type="ECO:0000256" key="5">
    <source>
        <dbReference type="ARBA" id="ARBA00023002"/>
    </source>
</evidence>
<dbReference type="Gene3D" id="3.40.50.12440">
    <property type="match status" value="2"/>
</dbReference>
<dbReference type="GO" id="GO:0030151">
    <property type="term" value="F:molybdenum ion binding"/>
    <property type="evidence" value="ECO:0007669"/>
    <property type="project" value="InterPro"/>
</dbReference>
<dbReference type="AlphaFoldDB" id="A0A1I0JVS6"/>
<evidence type="ECO:0000313" key="9">
    <source>
        <dbReference type="EMBL" id="SEU15037.1"/>
    </source>
</evidence>
<comment type="similarity">
    <text evidence="2">Belongs to the prokaryotic molybdopterin-containing oxidoreductase family.</text>
</comment>
<dbReference type="InterPro" id="IPR036411">
    <property type="entry name" value="TorD-like_sf"/>
</dbReference>
<feature type="domain" description="4Fe-4S Mo/W bis-MGD-type" evidence="8">
    <location>
        <begin position="225"/>
        <end position="282"/>
    </location>
</feature>
<dbReference type="InterPro" id="IPR009010">
    <property type="entry name" value="Asp_de-COase-like_dom_sf"/>
</dbReference>
<keyword evidence="10" id="KW-1185">Reference proteome</keyword>
<sequence>MSGMERLQRMLEIYQAGAGFFAGPGEAWDQPGFRRYFPEMDREEFVLEYDFLFRGTDADVEMVLWASGCSGRGNVLWDGTTLEVIKTYYSWGYRPVKMEGNPPDYLGEMFRFLAYLTSAGIYCQKHGEDPVGPLAAAEAFIRNYVLSTAVTVAGCIRACRKDSPFLAVVERLARALEDAGGVAAGDLERSEASSDPAFFEDSTVTPIFPEVIRRGPNPPIPLEEERTVNTAGINNCGGCCVIRAVVREGCLLRIETDPPGNSPQLRACVRGRGYRNTFLSGGRLKYPMKRIGERGGGKFARISWQEAADLAAGQWKRIKDTYGVGSRYVNYATGVTGIMRPGRLAMRLLALDGGYLGYYNSYSSACANYVTPYLYGTAFSGNSPADLLNTNFLILWGHNPAETIFGPELNGYLGQLKRKGVPITVIDPRLSNTAAAFADCWIPIRPSTDSALADGMAYVILSEGLEDRTFMDQYCLGFDEEHMPEGFPEGESYTSYLFGKKDGIHRTPEWAERITGVPAQTIRSLARQYAAAKPACLLAGLGAQRTGNGEQVVRGQIMLACLTGNVGRPGGGAAGSGWIREHGGIGLFNQPANPYPGRIPVFQWAKAVERGTEFDREHDGLTGVSRLESNIKMILNLAGNTLVNQHSDINQTTRLLRDETKCEFILCSDLFMTPSARYADLLLPATSVFEGDNIVNPWIGGSYLLRNNQVIEPLFGCRFEWEWLKEVADRLGYYREFVDGKEETESWLRENYEIMRRREPELPDYETFSAAGGWRYRDGRVHVAFREQIADPENHPFPTHSGKIEIFSPDLYRLGRPEEIPAIPRHMPCLEGPEDPLTQRYPLQLVGWHTRRRCHSIHDNNQWMDEVEAPALWIHPEDAGARGIGQGDLVEVFNDRGKVRIPALVTERIMRGVTAMSQGGWYRPDRQGTDTRGSINVLTDGDHPSPLAKGNPQHTNLVEVQRAGN</sequence>
<dbReference type="RefSeq" id="WP_092370177.1">
    <property type="nucleotide sequence ID" value="NZ_DAINWJ010000067.1"/>
</dbReference>
<dbReference type="Gene3D" id="3.40.50.740">
    <property type="match status" value="1"/>
</dbReference>
<keyword evidence="3" id="KW-0500">Molybdenum</keyword>
<dbReference type="EMBL" id="FOIM01000037">
    <property type="protein sequence ID" value="SEU15037.1"/>
    <property type="molecule type" value="Genomic_DNA"/>
</dbReference>
<proteinExistence type="inferred from homology"/>
<evidence type="ECO:0000256" key="4">
    <source>
        <dbReference type="ARBA" id="ARBA00022723"/>
    </source>
</evidence>
<dbReference type="NCBIfam" id="TIGR02166">
    <property type="entry name" value="dmsA_ynfE"/>
    <property type="match status" value="1"/>
</dbReference>
<dbReference type="InterPro" id="IPR006656">
    <property type="entry name" value="Mopterin_OxRdtase"/>
</dbReference>
<dbReference type="Pfam" id="PF00384">
    <property type="entry name" value="Molybdopterin"/>
    <property type="match status" value="1"/>
</dbReference>
<dbReference type="SUPFAM" id="SSF53706">
    <property type="entry name" value="Formate dehydrogenase/DMSO reductase, domains 1-3"/>
    <property type="match status" value="1"/>
</dbReference>
<name>A0A1I0JVS6_9FIRM</name>
<organism evidence="9 10">
    <name type="scientific">Enterocloster lavalensis</name>
    <dbReference type="NCBI Taxonomy" id="460384"/>
    <lineage>
        <taxon>Bacteria</taxon>
        <taxon>Bacillati</taxon>
        <taxon>Bacillota</taxon>
        <taxon>Clostridia</taxon>
        <taxon>Lachnospirales</taxon>
        <taxon>Lachnospiraceae</taxon>
        <taxon>Enterocloster</taxon>
    </lineage>
</organism>
<dbReference type="Gene3D" id="2.40.40.20">
    <property type="match status" value="1"/>
</dbReference>
<dbReference type="GO" id="GO:0009055">
    <property type="term" value="F:electron transfer activity"/>
    <property type="evidence" value="ECO:0007669"/>
    <property type="project" value="TreeGrafter"/>
</dbReference>
<dbReference type="GO" id="GO:0030288">
    <property type="term" value="C:outer membrane-bounded periplasmic space"/>
    <property type="evidence" value="ECO:0007669"/>
    <property type="project" value="TreeGrafter"/>
</dbReference>
<keyword evidence="6" id="KW-0408">Iron</keyword>
<dbReference type="InterPro" id="IPR006655">
    <property type="entry name" value="Mopterin_OxRdtase_prok_CS"/>
</dbReference>
<dbReference type="SUPFAM" id="SSF50692">
    <property type="entry name" value="ADC-like"/>
    <property type="match status" value="1"/>
</dbReference>
<dbReference type="InterPro" id="IPR011888">
    <property type="entry name" value="Anaer_DMSO_reductase"/>
</dbReference>
<evidence type="ECO:0000313" key="10">
    <source>
        <dbReference type="Proteomes" id="UP000198508"/>
    </source>
</evidence>
<gene>
    <name evidence="9" type="ORF">SAMN05216313_13729</name>
</gene>
<dbReference type="Pfam" id="PF02613">
    <property type="entry name" value="Nitrate_red_del"/>
    <property type="match status" value="1"/>
</dbReference>
<dbReference type="PROSITE" id="PS51669">
    <property type="entry name" value="4FE4S_MOW_BIS_MGD"/>
    <property type="match status" value="1"/>
</dbReference>
<accession>A0A1I0JVS6</accession>
<dbReference type="PROSITE" id="PS00932">
    <property type="entry name" value="MOLYBDOPTERIN_PROK_3"/>
    <property type="match status" value="1"/>
</dbReference>
<keyword evidence="5" id="KW-0560">Oxidoreductase</keyword>
<dbReference type="InterPro" id="IPR020945">
    <property type="entry name" value="DMSO/NO3_reduct_chaperone"/>
</dbReference>
<dbReference type="GO" id="GO:0009389">
    <property type="term" value="F:dimethyl sulfoxide reductase activity"/>
    <property type="evidence" value="ECO:0007669"/>
    <property type="project" value="InterPro"/>
</dbReference>
<protein>
    <submittedName>
        <fullName evidence="9">Anaerobic dimethyl sulfoxide reductase subunit A</fullName>
    </submittedName>
</protein>
<dbReference type="Gene3D" id="3.40.228.10">
    <property type="entry name" value="Dimethylsulfoxide Reductase, domain 2"/>
    <property type="match status" value="1"/>
</dbReference>
<dbReference type="GO" id="GO:0043546">
    <property type="term" value="F:molybdopterin cofactor binding"/>
    <property type="evidence" value="ECO:0007669"/>
    <property type="project" value="InterPro"/>
</dbReference>
<keyword evidence="4" id="KW-0479">Metal-binding</keyword>
<evidence type="ECO:0000256" key="3">
    <source>
        <dbReference type="ARBA" id="ARBA00022505"/>
    </source>
</evidence>
<keyword evidence="7" id="KW-0411">Iron-sulfur</keyword>
<reference evidence="10" key="1">
    <citation type="submission" date="2016-10" db="EMBL/GenBank/DDBJ databases">
        <authorList>
            <person name="Varghese N."/>
            <person name="Submissions S."/>
        </authorList>
    </citation>
    <scope>NUCLEOTIDE SEQUENCE [LARGE SCALE GENOMIC DNA]</scope>
    <source>
        <strain evidence="10">NLAE-zl-G277</strain>
    </source>
</reference>